<protein>
    <submittedName>
        <fullName evidence="1">Uncharacterized protein</fullName>
    </submittedName>
</protein>
<reference evidence="1 2" key="1">
    <citation type="submission" date="2019-02" db="EMBL/GenBank/DDBJ databases">
        <title>WGS of Pseudoxanthomonas species novum from clinical isolates.</title>
        <authorList>
            <person name="Bernier A.-M."/>
            <person name="Bernard K."/>
            <person name="Vachon A."/>
        </authorList>
    </citation>
    <scope>NUCLEOTIDE SEQUENCE [LARGE SCALE GENOMIC DNA]</scope>
    <source>
        <strain evidence="1 2">NML171202</strain>
    </source>
</reference>
<gene>
    <name evidence="1" type="ORF">EA661_12955</name>
</gene>
<name>A0A4Q8LFL5_9GAMM</name>
<dbReference type="EMBL" id="SHMB01000005">
    <property type="protein sequence ID" value="TAA27658.1"/>
    <property type="molecule type" value="Genomic_DNA"/>
</dbReference>
<dbReference type="RefSeq" id="WP_130519392.1">
    <property type="nucleotide sequence ID" value="NZ_SHMB01000005.1"/>
</dbReference>
<accession>A0A4Q8LFL5</accession>
<proteinExistence type="predicted"/>
<dbReference type="AlphaFoldDB" id="A0A4Q8LFL5"/>
<evidence type="ECO:0000313" key="1">
    <source>
        <dbReference type="EMBL" id="TAA27658.1"/>
    </source>
</evidence>
<dbReference type="Proteomes" id="UP000291286">
    <property type="component" value="Unassembled WGS sequence"/>
</dbReference>
<comment type="caution">
    <text evidence="1">The sequence shown here is derived from an EMBL/GenBank/DDBJ whole genome shotgun (WGS) entry which is preliminary data.</text>
</comment>
<evidence type="ECO:0000313" key="2">
    <source>
        <dbReference type="Proteomes" id="UP000291286"/>
    </source>
</evidence>
<sequence>MSRSARPASPVIESLVSQALGANDAARLPPDLARRVALALDAAAQPAANADASPSAEDLDHYASRRGLASSLTGFLDEQAQHDREADFLLASIAQAIDDDDERAHALCRIGMGWIASCARERERFHRVIIAACQVVMREEGTQA</sequence>
<organism evidence="1 2">
    <name type="scientific">Pseudoxanthomonas winnipegensis</name>
    <dbReference type="NCBI Taxonomy" id="2480810"/>
    <lineage>
        <taxon>Bacteria</taxon>
        <taxon>Pseudomonadati</taxon>
        <taxon>Pseudomonadota</taxon>
        <taxon>Gammaproteobacteria</taxon>
        <taxon>Lysobacterales</taxon>
        <taxon>Lysobacteraceae</taxon>
        <taxon>Pseudoxanthomonas</taxon>
    </lineage>
</organism>